<reference evidence="7" key="1">
    <citation type="journal article" date="2019" name="Int. J. Syst. Evol. Microbiol.">
        <title>The Global Catalogue of Microorganisms (GCM) 10K type strain sequencing project: providing services to taxonomists for standard genome sequencing and annotation.</title>
        <authorList>
            <consortium name="The Broad Institute Genomics Platform"/>
            <consortium name="The Broad Institute Genome Sequencing Center for Infectious Disease"/>
            <person name="Wu L."/>
            <person name="Ma J."/>
        </authorList>
    </citation>
    <scope>NUCLEOTIDE SEQUENCE [LARGE SCALE GENOMIC DNA]</scope>
    <source>
        <strain evidence="7">CCUG 42722</strain>
    </source>
</reference>
<sequence>MSGYGGEARSRWTAAGVSLVAGMLVVLLGADPATAAPAVGRIVALETAADAEVDSLEARADNFEKVEQAVDEEEQVTAEDLTAQAWEPVPGPSEAPEMVLPEVSSPPVADAPGGEGATEPTEDVPAETAGISAGTVQSFAEPSDAGESKSTTVDLADGSQEVERDGVAITVAPHEGQDSGLIGVSAEQIDADDGAPAVLVRIEPTDAPTAKSATAAPDSIEIEVSYADLVEGGQTPGGDWASRLTLAQVSDCDDSSDCAATPVEGAVNDVEGQTVTAPVGLSAGEPTTLMMMASASGGGGDWGATSLAPAASWGVGGNTGAFTWSYPLKMPQVTGPGPQLDLSYNSAASDGRVASTNNQTSVVGEGWSLTESYIERTFVPCADDQDEVDGKAANNADHTTGDMCVGEDNATMVLNGSAVDLVKTASGWMPKRVDGTKVERKTGAENGDNEGEYWLVTTAEGAKYTFGRGKRASDGLATGSSWTMPVYGNHSGEAGYKTPSDGGFAASRTTQTYRWMVDHVEEPTGGTMTYVYSKETRKYTYNLDDGVAAYTAGGFLSRILYGTRAGAESGTAPVRVDLEYASRCVPGSGVNCDAGRVKQNLAAWPDVPGDLLCYSSASKCGLDAIAPSFYTLYRLDRVVTRVLDGSTYKPVDSWKLNQSFVSPGDGSLGDGSAKVMWLGSIRHTGHGGTTAMSDDLSNNSVKFAREMMANRIDSGTDGLPPMYRPRMIGVRTESGAVISPHYRTECGPGDVPTEDEISGNSRLCFPVDWQGDNLPMDWFHKYVVDMVTQNGASISGEHEIVTGSGELTTKYSYSGGAKWVKPTGPLTKKDEVTWSEFRGYRTVVSTEGEGSQASSTTTTYLRGLSGTFDVGPAGHRTTVTDHEAHAGTAVEQITHDGGADDGAVSWSVTVPREPVDAATGTDGTKVTRQAGSSALGYEMNAAGNVAIRTGSATWTDANGQVSRAEDAGDATTATDDTCTQIVYAHASNTALADANMLGLVSRAQTYAASCAKVTAGEVSRPGDVISDQVTTYNATTGMATSVRGLDPELDRATATIGTGSGAGYVTTQTMTYDAYGRVTSVKDVTGAETTTAYTPASAVIPTTVTTTTPDPDGSGPKGTMASSVTFNKVTGLMTSSKDANGQSTNGTYDTLGRMRTVTYPEHAGLSKPSVEYEYTTRTNGLNVVLTRTLGADSENKPVQHATAELYDGLMRVFQTQDEVLDTGEARQDSAAERGRRITQVFYDTAGRVWKESGTQYATGVVSNTPVKPTLVAPSATVYSYDGAGRVIDQIFYAGLEDNHLNEQSRTVTRYDAPYTTVVPPDGGTATTTVTDGRGRTTALWEHKNRPAVSSDLANGHWYEPSTLPGFNPRDLATTTYQATKYTFNRFGQLTAMADPAGSTWTYGYDFGGRQVRATDPDAGTTTTKYDKVGQVERTVNGNGNATGASEAVKNANTLVYSYDNLGRPTRVADGAGTVRSSWTYDVTDGPGAAGAKALGLPSSSTRIQDGKSYTTKVGAYDAAYRPTSATMVLPSDLPGLTGLAEREFTTSYEYRLDGSVRQQVLPGVTATDDDTATPDASVLGAEHVTTFYDDAGMPVWMGGGFGWGTYVADSQFTADGKPLAMDLGNTYGAVVTYNWDYTSGRLNGIGLDRERFDGRDVDITYGYDDAGNVLSIKDAPEVGDAANSDAQVNDDNQCFDLDGLGRLVGAWTDADGTCEASVGDVEPADVGTAEFSAAPYWQEYTYDAVGNRRSLTEHVLDGGTDVVRTSYQHAGAGPHQVTAMTQRTGPAASIGDAPAKTVASFSYDAAGNQTTRNFSEPVDASDPAQVEDDLDGDGAVETTQLLGWDGEGELATVATSGEGAEGENTTEAGEASYVYSAEGERMTRTDASGTTVYLPGGQEVHVDPAGAVGAVRYYSFAGQTVAVRNGRGLGGVTSLVCDQQGTPVASVPNTVWTPGSVTRLYTDPFGGDRTPTTTDPESGEVLTGADRLPGDRRFLGAAGGVEDAGTGLVLLGARYYDPVIGRFLSVDPQLDPGTPAQFNAYVYSGNNPVTYSDPSGLSWFSGIKKAASAVGGFVKKHQAEIIGGVAGAVVGVGCGVAIGWTGVGAIACGVLGGAVAGAVSNLWRTKVQKKEPFTWKGFLTETAIGAASGAIGGGALGWAARRFAPTATAAASNAIRGVASGAAQRASNIAAATAARVKQSQAAAKAKATAQRISSAVANMKQRLVGSGCSFAGSTGVLMADGTVKAIDQIEPGDEVLATDPQTGKKVAKRVEATHGHDDVMLTLVLTTSEGEWREIRTTEDHPVWSQTEREFQRADELDPGELVLTADGGTLEVHAVLTEELTFEPAWNLTVQELHTYSVIAAGADVGARVTRGPPVVDRADAVLVHNCSPSAGTGPVEFSPPPNASKAEVQEVVDYVASCERARCAGLTSGGRVSTSGALRRQASAAAAAERRRAAAAGTPYSGVVGHGPDTTWTGLAKPPEWMDISGRVNSSLGGQSLRYPVGYIPTEFVFVP</sequence>
<accession>A0ABV9HDL5</accession>
<proteinExistence type="predicted"/>
<dbReference type="InterPro" id="IPR003284">
    <property type="entry name" value="Sal_SpvB"/>
</dbReference>
<dbReference type="SMART" id="SM00306">
    <property type="entry name" value="HintN"/>
    <property type="match status" value="1"/>
</dbReference>
<dbReference type="Pfam" id="PF03534">
    <property type="entry name" value="SpvB"/>
    <property type="match status" value="1"/>
</dbReference>
<keyword evidence="2" id="KW-0964">Secreted</keyword>
<dbReference type="InterPro" id="IPR003587">
    <property type="entry name" value="Hint_dom_N"/>
</dbReference>
<dbReference type="PANTHER" id="PTHR32305:SF17">
    <property type="entry name" value="TRNA NUCLEASE WAPA"/>
    <property type="match status" value="1"/>
</dbReference>
<feature type="domain" description="Hint" evidence="5">
    <location>
        <begin position="2228"/>
        <end position="2328"/>
    </location>
</feature>
<evidence type="ECO:0000259" key="5">
    <source>
        <dbReference type="SMART" id="SM00306"/>
    </source>
</evidence>
<feature type="region of interest" description="Disordered" evidence="4">
    <location>
        <begin position="139"/>
        <end position="161"/>
    </location>
</feature>
<feature type="compositionally biased region" description="Low complexity" evidence="4">
    <location>
        <begin position="1102"/>
        <end position="1114"/>
    </location>
</feature>
<comment type="caution">
    <text evidence="6">The sequence shown here is derived from an EMBL/GenBank/DDBJ whole genome shotgun (WGS) entry which is preliminary data.</text>
</comment>
<evidence type="ECO:0000313" key="6">
    <source>
        <dbReference type="EMBL" id="MFC4627394.1"/>
    </source>
</evidence>
<dbReference type="Gene3D" id="2.180.10.10">
    <property type="entry name" value="RHS repeat-associated core"/>
    <property type="match status" value="2"/>
</dbReference>
<dbReference type="Gene3D" id="2.170.16.10">
    <property type="entry name" value="Hedgehog/Intein (Hint) domain"/>
    <property type="match status" value="1"/>
</dbReference>
<dbReference type="InterPro" id="IPR050708">
    <property type="entry name" value="T6SS_VgrG/RHS"/>
</dbReference>
<dbReference type="Pfam" id="PF05593">
    <property type="entry name" value="RHS_repeat"/>
    <property type="match status" value="1"/>
</dbReference>
<dbReference type="EMBL" id="JBHSFI010000002">
    <property type="protein sequence ID" value="MFC4627394.1"/>
    <property type="molecule type" value="Genomic_DNA"/>
</dbReference>
<dbReference type="Pfam" id="PF07591">
    <property type="entry name" value="PT-HINT"/>
    <property type="match status" value="1"/>
</dbReference>
<protein>
    <submittedName>
        <fullName evidence="6">RHS repeat-associated core domain-containing protein</fullName>
    </submittedName>
</protein>
<dbReference type="InterPro" id="IPR031325">
    <property type="entry name" value="RHS_repeat"/>
</dbReference>
<keyword evidence="7" id="KW-1185">Reference proteome</keyword>
<dbReference type="InterPro" id="IPR036844">
    <property type="entry name" value="Hint_dom_sf"/>
</dbReference>
<feature type="region of interest" description="Disordered" evidence="4">
    <location>
        <begin position="1809"/>
        <end position="1828"/>
    </location>
</feature>
<name>A0ABV9HDL5_9MICO</name>
<dbReference type="InterPro" id="IPR006530">
    <property type="entry name" value="YD"/>
</dbReference>
<evidence type="ECO:0000256" key="2">
    <source>
        <dbReference type="ARBA" id="ARBA00022525"/>
    </source>
</evidence>
<evidence type="ECO:0000256" key="3">
    <source>
        <dbReference type="ARBA" id="ARBA00023026"/>
    </source>
</evidence>
<dbReference type="RefSeq" id="WP_377132493.1">
    <property type="nucleotide sequence ID" value="NZ_JBHSFI010000002.1"/>
</dbReference>
<dbReference type="InterPro" id="IPR022385">
    <property type="entry name" value="Rhs_assc_core"/>
</dbReference>
<dbReference type="CDD" id="cd00081">
    <property type="entry name" value="Hint"/>
    <property type="match status" value="1"/>
</dbReference>
<gene>
    <name evidence="6" type="ORF">ACFO6V_04055</name>
</gene>
<feature type="region of interest" description="Disordered" evidence="4">
    <location>
        <begin position="1102"/>
        <end position="1121"/>
    </location>
</feature>
<dbReference type="Proteomes" id="UP001596011">
    <property type="component" value="Unassembled WGS sequence"/>
</dbReference>
<evidence type="ECO:0000256" key="4">
    <source>
        <dbReference type="SAM" id="MobiDB-lite"/>
    </source>
</evidence>
<keyword evidence="3" id="KW-0843">Virulence</keyword>
<dbReference type="NCBIfam" id="TIGR01643">
    <property type="entry name" value="YD_repeat_2x"/>
    <property type="match status" value="1"/>
</dbReference>
<comment type="subcellular location">
    <subcellularLocation>
        <location evidence="1">Secreted</location>
    </subcellularLocation>
</comment>
<dbReference type="PANTHER" id="PTHR32305">
    <property type="match status" value="1"/>
</dbReference>
<dbReference type="NCBIfam" id="TIGR03696">
    <property type="entry name" value="Rhs_assc_core"/>
    <property type="match status" value="1"/>
</dbReference>
<organism evidence="6 7">
    <name type="scientific">Promicromonospora alba</name>
    <dbReference type="NCBI Taxonomy" id="1616110"/>
    <lineage>
        <taxon>Bacteria</taxon>
        <taxon>Bacillati</taxon>
        <taxon>Actinomycetota</taxon>
        <taxon>Actinomycetes</taxon>
        <taxon>Micrococcales</taxon>
        <taxon>Promicromonosporaceae</taxon>
        <taxon>Promicromonospora</taxon>
    </lineage>
</organism>
<dbReference type="SUPFAM" id="SSF51294">
    <property type="entry name" value="Hedgehog/intein (Hint) domain"/>
    <property type="match status" value="1"/>
</dbReference>
<evidence type="ECO:0000256" key="1">
    <source>
        <dbReference type="ARBA" id="ARBA00004613"/>
    </source>
</evidence>
<evidence type="ECO:0000313" key="7">
    <source>
        <dbReference type="Proteomes" id="UP001596011"/>
    </source>
</evidence>
<feature type="region of interest" description="Disordered" evidence="4">
    <location>
        <begin position="86"/>
        <end position="124"/>
    </location>
</feature>